<dbReference type="Proteomes" id="UP000009138">
    <property type="component" value="Unassembled WGS sequence"/>
</dbReference>
<feature type="transmembrane region" description="Helical" evidence="1">
    <location>
        <begin position="130"/>
        <end position="152"/>
    </location>
</feature>
<feature type="transmembrane region" description="Helical" evidence="1">
    <location>
        <begin position="7"/>
        <end position="30"/>
    </location>
</feature>
<feature type="transmembrane region" description="Helical" evidence="1">
    <location>
        <begin position="67"/>
        <end position="85"/>
    </location>
</feature>
<reference evidence="2 3" key="1">
    <citation type="journal article" date="2009" name="PLoS Genet.">
        <title>Genomic analysis of the basal lineage fungus Rhizopus oryzae reveals a whole-genome duplication.</title>
        <authorList>
            <person name="Ma L.-J."/>
            <person name="Ibrahim A.S."/>
            <person name="Skory C."/>
            <person name="Grabherr M.G."/>
            <person name="Burger G."/>
            <person name="Butler M."/>
            <person name="Elias M."/>
            <person name="Idnurm A."/>
            <person name="Lang B.F."/>
            <person name="Sone T."/>
            <person name="Abe A."/>
            <person name="Calvo S.E."/>
            <person name="Corrochano L.M."/>
            <person name="Engels R."/>
            <person name="Fu J."/>
            <person name="Hansberg W."/>
            <person name="Kim J.-M."/>
            <person name="Kodira C.D."/>
            <person name="Koehrsen M.J."/>
            <person name="Liu B."/>
            <person name="Miranda-Saavedra D."/>
            <person name="O'Leary S."/>
            <person name="Ortiz-Castellanos L."/>
            <person name="Poulter R."/>
            <person name="Rodriguez-Romero J."/>
            <person name="Ruiz-Herrera J."/>
            <person name="Shen Y.-Q."/>
            <person name="Zeng Q."/>
            <person name="Galagan J."/>
            <person name="Birren B.W."/>
            <person name="Cuomo C.A."/>
            <person name="Wickes B.L."/>
        </authorList>
    </citation>
    <scope>NUCLEOTIDE SEQUENCE [LARGE SCALE GENOMIC DNA]</scope>
    <source>
        <strain evidence="3">RA 99-880 / ATCC MYA-4621 / FGSC 9543 / NRRL 43880</strain>
    </source>
</reference>
<accession>I1BNL0</accession>
<dbReference type="GeneID" id="93609466"/>
<dbReference type="RefSeq" id="XP_067513186.1">
    <property type="nucleotide sequence ID" value="XM_067657085.1"/>
</dbReference>
<keyword evidence="1" id="KW-1133">Transmembrane helix</keyword>
<dbReference type="InParanoid" id="I1BNL0"/>
<evidence type="ECO:0000313" key="3">
    <source>
        <dbReference type="Proteomes" id="UP000009138"/>
    </source>
</evidence>
<dbReference type="EMBL" id="CH476733">
    <property type="protein sequence ID" value="EIE77790.1"/>
    <property type="molecule type" value="Genomic_DNA"/>
</dbReference>
<name>I1BNL0_RHIO9</name>
<proteinExistence type="predicted"/>
<organism evidence="2 3">
    <name type="scientific">Rhizopus delemar (strain RA 99-880 / ATCC MYA-4621 / FGSC 9543 / NRRL 43880)</name>
    <name type="common">Mucormycosis agent</name>
    <name type="synonym">Rhizopus arrhizus var. delemar</name>
    <dbReference type="NCBI Taxonomy" id="246409"/>
    <lineage>
        <taxon>Eukaryota</taxon>
        <taxon>Fungi</taxon>
        <taxon>Fungi incertae sedis</taxon>
        <taxon>Mucoromycota</taxon>
        <taxon>Mucoromycotina</taxon>
        <taxon>Mucoromycetes</taxon>
        <taxon>Mucorales</taxon>
        <taxon>Mucorineae</taxon>
        <taxon>Rhizopodaceae</taxon>
        <taxon>Rhizopus</taxon>
    </lineage>
</organism>
<keyword evidence="3" id="KW-1185">Reference proteome</keyword>
<evidence type="ECO:0000313" key="2">
    <source>
        <dbReference type="EMBL" id="EIE77790.1"/>
    </source>
</evidence>
<protein>
    <submittedName>
        <fullName evidence="2">Uncharacterized protein</fullName>
    </submittedName>
</protein>
<evidence type="ECO:0000256" key="1">
    <source>
        <dbReference type="SAM" id="Phobius"/>
    </source>
</evidence>
<keyword evidence="1" id="KW-0812">Transmembrane</keyword>
<dbReference type="VEuPathDB" id="FungiDB:RO3G_02494"/>
<gene>
    <name evidence="2" type="ORF">RO3G_02494</name>
</gene>
<keyword evidence="1" id="KW-0472">Membrane</keyword>
<sequence>MVFCQKLLFLNKIFATFILQTSLSLSLWPLKISYLLLTWSLINVQTYGPHNTSILCLFIWSQLTSKVGVLSFVYLSMVLLVSFGAKHIIPLISMVKKEIVSWPHKMLTLPVFVCLGQDSFFAALLAKNSIVILFCVNINGSFKAASVLVFCVHGSFGSNPFL</sequence>
<dbReference type="AlphaFoldDB" id="I1BNL0"/>